<proteinExistence type="predicted"/>
<reference evidence="1" key="1">
    <citation type="submission" date="2021-02" db="EMBL/GenBank/DDBJ databases">
        <authorList>
            <consortium name="DOE Joint Genome Institute"/>
            <person name="Ahrendt S."/>
            <person name="Looney B.P."/>
            <person name="Miyauchi S."/>
            <person name="Morin E."/>
            <person name="Drula E."/>
            <person name="Courty P.E."/>
            <person name="Chicoki N."/>
            <person name="Fauchery L."/>
            <person name="Kohler A."/>
            <person name="Kuo A."/>
            <person name="Labutti K."/>
            <person name="Pangilinan J."/>
            <person name="Lipzen A."/>
            <person name="Riley R."/>
            <person name="Andreopoulos W."/>
            <person name="He G."/>
            <person name="Johnson J."/>
            <person name="Barry K.W."/>
            <person name="Grigoriev I.V."/>
            <person name="Nagy L."/>
            <person name="Hibbett D."/>
            <person name="Henrissat B."/>
            <person name="Matheny P.B."/>
            <person name="Labbe J."/>
            <person name="Martin F."/>
        </authorList>
    </citation>
    <scope>NUCLEOTIDE SEQUENCE</scope>
    <source>
        <strain evidence="1">FP105234-sp</strain>
    </source>
</reference>
<evidence type="ECO:0000313" key="1">
    <source>
        <dbReference type="EMBL" id="KAI0041735.1"/>
    </source>
</evidence>
<gene>
    <name evidence="1" type="ORF">FA95DRAFT_656228</name>
</gene>
<comment type="caution">
    <text evidence="1">The sequence shown here is derived from an EMBL/GenBank/DDBJ whole genome shotgun (WGS) entry which is preliminary data.</text>
</comment>
<accession>A0ACB8RCP1</accession>
<dbReference type="EMBL" id="MU276105">
    <property type="protein sequence ID" value="KAI0041735.1"/>
    <property type="molecule type" value="Genomic_DNA"/>
</dbReference>
<sequence>MDLTGRRPIASVKTVGFSDRTKTQDRTAGARLAFPLAHESSYKHATHAPGSPRKHAEIGVSRFVSVALNTRFSAGLRPASAFCHSLQMGRIREKNVLQKPLVTYSPSEDLMARSTGATADLPRCLTRRARTLDSDSTRTPCSPPLHPPSCPSRAPDPAVEPYTNSNLAHTSTHLPIAASGALHAVAVPPSPFPAHMKASCLHAFLSTQSRFYCPSRPSIGQVRSQGDPAVPKALALFRREFRPGPPMGAPRARACGKWASHASLCG</sequence>
<keyword evidence="2" id="KW-1185">Reference proteome</keyword>
<organism evidence="1 2">
    <name type="scientific">Auriscalpium vulgare</name>
    <dbReference type="NCBI Taxonomy" id="40419"/>
    <lineage>
        <taxon>Eukaryota</taxon>
        <taxon>Fungi</taxon>
        <taxon>Dikarya</taxon>
        <taxon>Basidiomycota</taxon>
        <taxon>Agaricomycotina</taxon>
        <taxon>Agaricomycetes</taxon>
        <taxon>Russulales</taxon>
        <taxon>Auriscalpiaceae</taxon>
        <taxon>Auriscalpium</taxon>
    </lineage>
</organism>
<protein>
    <submittedName>
        <fullName evidence="1">Uncharacterized protein</fullName>
    </submittedName>
</protein>
<dbReference type="Proteomes" id="UP000814033">
    <property type="component" value="Unassembled WGS sequence"/>
</dbReference>
<name>A0ACB8RCP1_9AGAM</name>
<reference evidence="1" key="2">
    <citation type="journal article" date="2022" name="New Phytol.">
        <title>Evolutionary transition to the ectomycorrhizal habit in the genomes of a hyperdiverse lineage of mushroom-forming fungi.</title>
        <authorList>
            <person name="Looney B."/>
            <person name="Miyauchi S."/>
            <person name="Morin E."/>
            <person name="Drula E."/>
            <person name="Courty P.E."/>
            <person name="Kohler A."/>
            <person name="Kuo A."/>
            <person name="LaButti K."/>
            <person name="Pangilinan J."/>
            <person name="Lipzen A."/>
            <person name="Riley R."/>
            <person name="Andreopoulos W."/>
            <person name="He G."/>
            <person name="Johnson J."/>
            <person name="Nolan M."/>
            <person name="Tritt A."/>
            <person name="Barry K.W."/>
            <person name="Grigoriev I.V."/>
            <person name="Nagy L.G."/>
            <person name="Hibbett D."/>
            <person name="Henrissat B."/>
            <person name="Matheny P.B."/>
            <person name="Labbe J."/>
            <person name="Martin F.M."/>
        </authorList>
    </citation>
    <scope>NUCLEOTIDE SEQUENCE</scope>
    <source>
        <strain evidence="1">FP105234-sp</strain>
    </source>
</reference>
<evidence type="ECO:0000313" key="2">
    <source>
        <dbReference type="Proteomes" id="UP000814033"/>
    </source>
</evidence>